<dbReference type="Pfam" id="PF07235">
    <property type="entry name" value="DUF1427"/>
    <property type="match status" value="1"/>
</dbReference>
<dbReference type="NCBIfam" id="TIGR03510">
    <property type="entry name" value="XapX"/>
    <property type="match status" value="1"/>
</dbReference>
<gene>
    <name evidence="1" type="ORF">ACGFZB_21715</name>
</gene>
<dbReference type="RefSeq" id="WP_392819128.1">
    <property type="nucleotide sequence ID" value="NZ_JBICYV010000010.1"/>
</dbReference>
<evidence type="ECO:0000313" key="2">
    <source>
        <dbReference type="Proteomes" id="UP001604267"/>
    </source>
</evidence>
<name>A0ABW7B783_9ACTN</name>
<dbReference type="InterPro" id="IPR009872">
    <property type="entry name" value="DUF1427"/>
</dbReference>
<comment type="caution">
    <text evidence="1">The sequence shown here is derived from an EMBL/GenBank/DDBJ whole genome shotgun (WGS) entry which is preliminary data.</text>
</comment>
<protein>
    <submittedName>
        <fullName evidence="1">DUF1427 family protein</fullName>
    </submittedName>
</protein>
<reference evidence="1 2" key="1">
    <citation type="submission" date="2024-10" db="EMBL/GenBank/DDBJ databases">
        <title>The Natural Products Discovery Center: Release of the First 8490 Sequenced Strains for Exploring Actinobacteria Biosynthetic Diversity.</title>
        <authorList>
            <person name="Kalkreuter E."/>
            <person name="Kautsar S.A."/>
            <person name="Yang D."/>
            <person name="Bader C.D."/>
            <person name="Teijaro C.N."/>
            <person name="Fluegel L."/>
            <person name="Davis C.M."/>
            <person name="Simpson J.R."/>
            <person name="Lauterbach L."/>
            <person name="Steele A.D."/>
            <person name="Gui C."/>
            <person name="Meng S."/>
            <person name="Li G."/>
            <person name="Viehrig K."/>
            <person name="Ye F."/>
            <person name="Su P."/>
            <person name="Kiefer A.F."/>
            <person name="Nichols A."/>
            <person name="Cepeda A.J."/>
            <person name="Yan W."/>
            <person name="Fan B."/>
            <person name="Jiang Y."/>
            <person name="Adhikari A."/>
            <person name="Zheng C.-J."/>
            <person name="Schuster L."/>
            <person name="Cowan T.M."/>
            <person name="Smanski M.J."/>
            <person name="Chevrette M.G."/>
            <person name="De Carvalho L.P.S."/>
            <person name="Shen B."/>
        </authorList>
    </citation>
    <scope>NUCLEOTIDE SEQUENCE [LARGE SCALE GENOMIC DNA]</scope>
    <source>
        <strain evidence="1 2">NPDC048320</strain>
    </source>
</reference>
<dbReference type="Proteomes" id="UP001604267">
    <property type="component" value="Unassembled WGS sequence"/>
</dbReference>
<evidence type="ECO:0000313" key="1">
    <source>
        <dbReference type="EMBL" id="MFG3013034.1"/>
    </source>
</evidence>
<proteinExistence type="predicted"/>
<dbReference type="EMBL" id="JBICYV010000010">
    <property type="protein sequence ID" value="MFG3013034.1"/>
    <property type="molecule type" value="Genomic_DNA"/>
</dbReference>
<sequence>MAHRELTAEPYAEALSAGVLVGVLYALLRVRSPAPPPIALFGLLGMVLGQTLLGTR</sequence>
<keyword evidence="2" id="KW-1185">Reference proteome</keyword>
<accession>A0ABW7B783</accession>
<dbReference type="InterPro" id="IPR020017">
    <property type="entry name" value="XapX_domain"/>
</dbReference>
<organism evidence="1 2">
    <name type="scientific">Streptomyces cinerochromogenes</name>
    <dbReference type="NCBI Taxonomy" id="66422"/>
    <lineage>
        <taxon>Bacteria</taxon>
        <taxon>Bacillati</taxon>
        <taxon>Actinomycetota</taxon>
        <taxon>Actinomycetes</taxon>
        <taxon>Kitasatosporales</taxon>
        <taxon>Streptomycetaceae</taxon>
        <taxon>Streptomyces</taxon>
    </lineage>
</organism>